<name>A0A1G2DZN2_9BACT</name>
<sequence>MTILLFVLKCAWFILPAGFANMAPVFVKRHFVFLALPVDFNKKINNKPILGQSKTWRGLIFGIIAALIIFTVQKWLYQFHFFQQISLINYNDYNLFLGLVLGAGALFGDLVESFFKRRLNIPAGEPWFIFDQMDWILGTLFLSSFFYVFSWLEVLVILVLGLISHPLINYLGFLLKLKENKF</sequence>
<dbReference type="PANTHER" id="PTHR39650">
    <property type="entry name" value="CDP-ARCHAEOL SYNTHASE"/>
    <property type="match status" value="1"/>
</dbReference>
<evidence type="ECO:0000313" key="3">
    <source>
        <dbReference type="Proteomes" id="UP000176755"/>
    </source>
</evidence>
<keyword evidence="1" id="KW-0472">Membrane</keyword>
<feature type="transmembrane region" description="Helical" evidence="1">
    <location>
        <begin position="55"/>
        <end position="72"/>
    </location>
</feature>
<dbReference type="PANTHER" id="PTHR39650:SF1">
    <property type="entry name" value="CDP-ARCHAEOL SYNTHASE"/>
    <property type="match status" value="1"/>
</dbReference>
<accession>A0A1G2DZN2</accession>
<protein>
    <recommendedName>
        <fullName evidence="4">CDP-2,3-bis-(O-geranylgeranyl)-sn-glycerol synthase</fullName>
    </recommendedName>
</protein>
<feature type="transmembrane region" description="Helical" evidence="1">
    <location>
        <begin position="135"/>
        <end position="163"/>
    </location>
</feature>
<keyword evidence="1" id="KW-0812">Transmembrane</keyword>
<organism evidence="2 3">
    <name type="scientific">Candidatus Nealsonbacteria bacterium RBG_13_42_11</name>
    <dbReference type="NCBI Taxonomy" id="1801663"/>
    <lineage>
        <taxon>Bacteria</taxon>
        <taxon>Candidatus Nealsoniibacteriota</taxon>
    </lineage>
</organism>
<evidence type="ECO:0008006" key="4">
    <source>
        <dbReference type="Google" id="ProtNLM"/>
    </source>
</evidence>
<dbReference type="STRING" id="1801663.A2175_01620"/>
<dbReference type="EMBL" id="MHLY01000003">
    <property type="protein sequence ID" value="OGZ19007.1"/>
    <property type="molecule type" value="Genomic_DNA"/>
</dbReference>
<keyword evidence="1" id="KW-1133">Transmembrane helix</keyword>
<proteinExistence type="predicted"/>
<dbReference type="Proteomes" id="UP000176755">
    <property type="component" value="Unassembled WGS sequence"/>
</dbReference>
<comment type="caution">
    <text evidence="2">The sequence shown here is derived from an EMBL/GenBank/DDBJ whole genome shotgun (WGS) entry which is preliminary data.</text>
</comment>
<dbReference type="Pfam" id="PF01864">
    <property type="entry name" value="CarS-like"/>
    <property type="match status" value="1"/>
</dbReference>
<feature type="transmembrane region" description="Helical" evidence="1">
    <location>
        <begin position="93"/>
        <end position="115"/>
    </location>
</feature>
<dbReference type="InterPro" id="IPR032690">
    <property type="entry name" value="CarS"/>
</dbReference>
<evidence type="ECO:0000313" key="2">
    <source>
        <dbReference type="EMBL" id="OGZ19007.1"/>
    </source>
</evidence>
<reference evidence="2 3" key="1">
    <citation type="journal article" date="2016" name="Nat. Commun.">
        <title>Thousands of microbial genomes shed light on interconnected biogeochemical processes in an aquifer system.</title>
        <authorList>
            <person name="Anantharaman K."/>
            <person name="Brown C.T."/>
            <person name="Hug L.A."/>
            <person name="Sharon I."/>
            <person name="Castelle C.J."/>
            <person name="Probst A.J."/>
            <person name="Thomas B.C."/>
            <person name="Singh A."/>
            <person name="Wilkins M.J."/>
            <person name="Karaoz U."/>
            <person name="Brodie E.L."/>
            <person name="Williams K.H."/>
            <person name="Hubbard S.S."/>
            <person name="Banfield J.F."/>
        </authorList>
    </citation>
    <scope>NUCLEOTIDE SEQUENCE [LARGE SCALE GENOMIC DNA]</scope>
</reference>
<dbReference type="AlphaFoldDB" id="A0A1G2DZN2"/>
<evidence type="ECO:0000256" key="1">
    <source>
        <dbReference type="SAM" id="Phobius"/>
    </source>
</evidence>
<gene>
    <name evidence="2" type="ORF">A2175_01620</name>
</gene>